<organism evidence="1">
    <name type="scientific">marine sediment metagenome</name>
    <dbReference type="NCBI Taxonomy" id="412755"/>
    <lineage>
        <taxon>unclassified sequences</taxon>
        <taxon>metagenomes</taxon>
        <taxon>ecological metagenomes</taxon>
    </lineage>
</organism>
<name>A0A0F9IJJ2_9ZZZZ</name>
<dbReference type="AlphaFoldDB" id="A0A0F9IJJ2"/>
<dbReference type="EMBL" id="LAZR01019047">
    <property type="protein sequence ID" value="KKL93980.1"/>
    <property type="molecule type" value="Genomic_DNA"/>
</dbReference>
<accession>A0A0F9IJJ2</accession>
<evidence type="ECO:0000313" key="1">
    <source>
        <dbReference type="EMBL" id="KKL93980.1"/>
    </source>
</evidence>
<reference evidence="1" key="1">
    <citation type="journal article" date="2015" name="Nature">
        <title>Complex archaea that bridge the gap between prokaryotes and eukaryotes.</title>
        <authorList>
            <person name="Spang A."/>
            <person name="Saw J.H."/>
            <person name="Jorgensen S.L."/>
            <person name="Zaremba-Niedzwiedzka K."/>
            <person name="Martijn J."/>
            <person name="Lind A.E."/>
            <person name="van Eijk R."/>
            <person name="Schleper C."/>
            <person name="Guy L."/>
            <person name="Ettema T.J."/>
        </authorList>
    </citation>
    <scope>NUCLEOTIDE SEQUENCE</scope>
</reference>
<protein>
    <submittedName>
        <fullName evidence="1">Uncharacterized protein</fullName>
    </submittedName>
</protein>
<gene>
    <name evidence="1" type="ORF">LCGC14_1869280</name>
</gene>
<comment type="caution">
    <text evidence="1">The sequence shown here is derived from an EMBL/GenBank/DDBJ whole genome shotgun (WGS) entry which is preliminary data.</text>
</comment>
<proteinExistence type="predicted"/>
<sequence length="421" mass="48504">MKNPDREQRIKYCSLLQQEYRGDRILIDDANIDAKYKTLVNTAKIKACAIYVPVVKAFTDEENNNYDNGVIRQFRFKSGKPLSKRILQYIEDLYTQSQYNLQAIQWEHEAALFGTVMVRPAFDERTGLLHWIRLIPADPTLQVKVDEKFSNEAAEISYITGDKNNKIEHVWDRTFYRAYELGKSDRRAQSSKILVEDEHKFKETDASTIGGMPWTTLRYTIDSRLFWGPFDGGLASLSMLRSFLLADSVHRTQVSLFEILVMAGYNEEEAISAVQSMASGKVMRADKGVKGEHGEPYDQDPHYISPQGMEPAKVLAIFMQLYEFIRQTRGHSKKNFEVGAKVQSFEAQRLADNVLKRKQLQNRPFLLTVEQRNLKLLIHENNKVTGNLTLPEDIEVILDWVDSTRFSNMKELQEFATVAVQ</sequence>